<dbReference type="Proteomes" id="UP001345219">
    <property type="component" value="Chromosome 7"/>
</dbReference>
<sequence>MLPEIEKTMHPEHGSSRIPFLPPLLRSGGPARFQRKKKGLEEKRMSSGSTHWCHRCSRAVRLRGRDTVCPQCNGGFVQELGDMAQGPFNLVGSDQFDDRTHPYRIMEALSALVGPQTGERSRFPEHNPAFPLLIFGGQVPFRLSRNGGFEALLNGVPGFAVQRGNDGDYFIGPGLEELFDQLSTNERRSPPPATRSSIDAMPIVKISRRHLRSDSHCAVCMEKFEIGLEARQMPCNHLYHSDCIIPWLVQHNSCPVCRQELPENMSGGSAHSGGNSNSSRRRGQSRRNPFSYLWPFRSSSSSSRGSTTNSSSSTTVAETNHRSVIENIQDGWFA</sequence>
<evidence type="ECO:0000256" key="8">
    <source>
        <dbReference type="PROSITE-ProRule" id="PRU00175"/>
    </source>
</evidence>
<dbReference type="Gene3D" id="3.30.40.10">
    <property type="entry name" value="Zinc/RING finger domain, C3HC4 (zinc finger)"/>
    <property type="match status" value="1"/>
</dbReference>
<dbReference type="AlphaFoldDB" id="A0AAN7KJP8"/>
<dbReference type="CDD" id="cd16667">
    <property type="entry name" value="RING-H2_RNF126-like"/>
    <property type="match status" value="1"/>
</dbReference>
<protein>
    <recommendedName>
        <fullName evidence="2">RING-type E3 ubiquitin transferase</fullName>
        <ecNumber evidence="2">2.3.2.27</ecNumber>
    </recommendedName>
</protein>
<evidence type="ECO:0000256" key="1">
    <source>
        <dbReference type="ARBA" id="ARBA00000900"/>
    </source>
</evidence>
<dbReference type="InterPro" id="IPR001841">
    <property type="entry name" value="Znf_RING"/>
</dbReference>
<proteinExistence type="predicted"/>
<evidence type="ECO:0000313" key="12">
    <source>
        <dbReference type="Proteomes" id="UP001345219"/>
    </source>
</evidence>
<accession>A0AAN7KJP8</accession>
<dbReference type="EC" id="2.3.2.27" evidence="2"/>
<gene>
    <name evidence="11" type="ORF">SAY87_008096</name>
</gene>
<keyword evidence="5 8" id="KW-0863">Zinc-finger</keyword>
<dbReference type="SMART" id="SM00184">
    <property type="entry name" value="RING"/>
    <property type="match status" value="1"/>
</dbReference>
<dbReference type="GO" id="GO:0016567">
    <property type="term" value="P:protein ubiquitination"/>
    <property type="evidence" value="ECO:0007669"/>
    <property type="project" value="TreeGrafter"/>
</dbReference>
<keyword evidence="7" id="KW-0862">Zinc</keyword>
<keyword evidence="12" id="KW-1185">Reference proteome</keyword>
<evidence type="ECO:0000256" key="4">
    <source>
        <dbReference type="ARBA" id="ARBA00022723"/>
    </source>
</evidence>
<dbReference type="InterPro" id="IPR039525">
    <property type="entry name" value="RNF126-like_zinc-ribbon"/>
</dbReference>
<dbReference type="GO" id="GO:0008270">
    <property type="term" value="F:zinc ion binding"/>
    <property type="evidence" value="ECO:0007669"/>
    <property type="project" value="UniProtKB-KW"/>
</dbReference>
<evidence type="ECO:0000256" key="2">
    <source>
        <dbReference type="ARBA" id="ARBA00012483"/>
    </source>
</evidence>
<comment type="caution">
    <text evidence="11">The sequence shown here is derived from an EMBL/GenBank/DDBJ whole genome shotgun (WGS) entry which is preliminary data.</text>
</comment>
<dbReference type="Pfam" id="PF13639">
    <property type="entry name" value="zf-RING_2"/>
    <property type="match status" value="1"/>
</dbReference>
<reference evidence="11 12" key="1">
    <citation type="journal article" date="2023" name="Hortic Res">
        <title>Pangenome of water caltrop reveals structural variations and asymmetric subgenome divergence after allopolyploidization.</title>
        <authorList>
            <person name="Zhang X."/>
            <person name="Chen Y."/>
            <person name="Wang L."/>
            <person name="Yuan Y."/>
            <person name="Fang M."/>
            <person name="Shi L."/>
            <person name="Lu R."/>
            <person name="Comes H.P."/>
            <person name="Ma Y."/>
            <person name="Chen Y."/>
            <person name="Huang G."/>
            <person name="Zhou Y."/>
            <person name="Zheng Z."/>
            <person name="Qiu Y."/>
        </authorList>
    </citation>
    <scope>NUCLEOTIDE SEQUENCE [LARGE SCALE GENOMIC DNA]</scope>
    <source>
        <tissue evidence="11">Roots</tissue>
    </source>
</reference>
<dbReference type="FunFam" id="3.30.40.10:FF:000022">
    <property type="entry name" value="E3 ubiquitin-protein ligase RING1-like"/>
    <property type="match status" value="1"/>
</dbReference>
<evidence type="ECO:0000256" key="5">
    <source>
        <dbReference type="ARBA" id="ARBA00022771"/>
    </source>
</evidence>
<organism evidence="11 12">
    <name type="scientific">Trapa incisa</name>
    <dbReference type="NCBI Taxonomy" id="236973"/>
    <lineage>
        <taxon>Eukaryota</taxon>
        <taxon>Viridiplantae</taxon>
        <taxon>Streptophyta</taxon>
        <taxon>Embryophyta</taxon>
        <taxon>Tracheophyta</taxon>
        <taxon>Spermatophyta</taxon>
        <taxon>Magnoliopsida</taxon>
        <taxon>eudicotyledons</taxon>
        <taxon>Gunneridae</taxon>
        <taxon>Pentapetalae</taxon>
        <taxon>rosids</taxon>
        <taxon>malvids</taxon>
        <taxon>Myrtales</taxon>
        <taxon>Lythraceae</taxon>
        <taxon>Trapa</taxon>
    </lineage>
</organism>
<feature type="compositionally biased region" description="Low complexity" evidence="9">
    <location>
        <begin position="266"/>
        <end position="278"/>
    </location>
</feature>
<dbReference type="Pfam" id="PF14369">
    <property type="entry name" value="Zn_ribbon_19"/>
    <property type="match status" value="1"/>
</dbReference>
<evidence type="ECO:0000259" key="10">
    <source>
        <dbReference type="PROSITE" id="PS50089"/>
    </source>
</evidence>
<evidence type="ECO:0000256" key="6">
    <source>
        <dbReference type="ARBA" id="ARBA00022786"/>
    </source>
</evidence>
<keyword evidence="3" id="KW-0808">Transferase</keyword>
<keyword evidence="6" id="KW-0833">Ubl conjugation pathway</keyword>
<dbReference type="PANTHER" id="PTHR15710">
    <property type="entry name" value="E3 UBIQUITIN-PROTEIN LIGASE PRAJA"/>
    <property type="match status" value="1"/>
</dbReference>
<feature type="compositionally biased region" description="Low complexity" evidence="9">
    <location>
        <begin position="298"/>
        <end position="315"/>
    </location>
</feature>
<comment type="catalytic activity">
    <reaction evidence="1">
        <text>S-ubiquitinyl-[E2 ubiquitin-conjugating enzyme]-L-cysteine + [acceptor protein]-L-lysine = [E2 ubiquitin-conjugating enzyme]-L-cysteine + N(6)-ubiquitinyl-[acceptor protein]-L-lysine.</text>
        <dbReference type="EC" id="2.3.2.27"/>
    </reaction>
</comment>
<dbReference type="SUPFAM" id="SSF57850">
    <property type="entry name" value="RING/U-box"/>
    <property type="match status" value="1"/>
</dbReference>
<dbReference type="InterPro" id="IPR013083">
    <property type="entry name" value="Znf_RING/FYVE/PHD"/>
</dbReference>
<feature type="region of interest" description="Disordered" evidence="9">
    <location>
        <begin position="265"/>
        <end position="321"/>
    </location>
</feature>
<evidence type="ECO:0000256" key="3">
    <source>
        <dbReference type="ARBA" id="ARBA00022679"/>
    </source>
</evidence>
<evidence type="ECO:0000256" key="9">
    <source>
        <dbReference type="SAM" id="MobiDB-lite"/>
    </source>
</evidence>
<feature type="domain" description="RING-type" evidence="10">
    <location>
        <begin position="217"/>
        <end position="258"/>
    </location>
</feature>
<dbReference type="EMBL" id="JAXIOK010000007">
    <property type="protein sequence ID" value="KAK4766454.1"/>
    <property type="molecule type" value="Genomic_DNA"/>
</dbReference>
<feature type="region of interest" description="Disordered" evidence="9">
    <location>
        <begin position="1"/>
        <end position="29"/>
    </location>
</feature>
<evidence type="ECO:0000256" key="7">
    <source>
        <dbReference type="ARBA" id="ARBA00022833"/>
    </source>
</evidence>
<feature type="compositionally biased region" description="Basic and acidic residues" evidence="9">
    <location>
        <begin position="1"/>
        <end position="15"/>
    </location>
</feature>
<dbReference type="PROSITE" id="PS50089">
    <property type="entry name" value="ZF_RING_2"/>
    <property type="match status" value="1"/>
</dbReference>
<dbReference type="GO" id="GO:0061630">
    <property type="term" value="F:ubiquitin protein ligase activity"/>
    <property type="evidence" value="ECO:0007669"/>
    <property type="project" value="UniProtKB-EC"/>
</dbReference>
<dbReference type="GO" id="GO:0005737">
    <property type="term" value="C:cytoplasm"/>
    <property type="evidence" value="ECO:0007669"/>
    <property type="project" value="TreeGrafter"/>
</dbReference>
<keyword evidence="4" id="KW-0479">Metal-binding</keyword>
<name>A0AAN7KJP8_9MYRT</name>
<dbReference type="PANTHER" id="PTHR15710:SF34">
    <property type="entry name" value="E3 UBIQUITIN-PROTEIN LIGASE RHC1A-RELATED"/>
    <property type="match status" value="1"/>
</dbReference>
<evidence type="ECO:0000313" key="11">
    <source>
        <dbReference type="EMBL" id="KAK4766454.1"/>
    </source>
</evidence>